<evidence type="ECO:0000313" key="1">
    <source>
        <dbReference type="EMBL" id="SMP13273.1"/>
    </source>
</evidence>
<sequence length="43" mass="4934">MPKVSLIADIELLLFNKISMRLILWFTATLEGFVPKESVLVTR</sequence>
<keyword evidence="2" id="KW-1185">Reference proteome</keyword>
<reference evidence="1" key="1">
    <citation type="submission" date="2017-05" db="EMBL/GenBank/DDBJ databases">
        <authorList>
            <person name="Varghese N."/>
            <person name="Submissions S."/>
        </authorList>
    </citation>
    <scope>NUCLEOTIDE SEQUENCE</scope>
    <source>
        <strain evidence="1">DSM 45262</strain>
    </source>
</reference>
<comment type="caution">
    <text evidence="1">The sequence shown here is derived from an EMBL/GenBank/DDBJ whole genome shotgun (WGS) entry which is preliminary data.</text>
</comment>
<protein>
    <submittedName>
        <fullName evidence="1">Uncharacterized protein</fullName>
    </submittedName>
</protein>
<dbReference type="EMBL" id="FXTU01000002">
    <property type="protein sequence ID" value="SMP13273.1"/>
    <property type="molecule type" value="Genomic_DNA"/>
</dbReference>
<organism evidence="1 2">
    <name type="scientific">Laceyella tengchongensis</name>
    <dbReference type="NCBI Taxonomy" id="574699"/>
    <lineage>
        <taxon>Bacteria</taxon>
        <taxon>Bacillati</taxon>
        <taxon>Bacillota</taxon>
        <taxon>Bacilli</taxon>
        <taxon>Bacillales</taxon>
        <taxon>Thermoactinomycetaceae</taxon>
        <taxon>Laceyella</taxon>
    </lineage>
</organism>
<evidence type="ECO:0000313" key="2">
    <source>
        <dbReference type="Proteomes" id="UP001157946"/>
    </source>
</evidence>
<gene>
    <name evidence="1" type="ORF">SAMN06265361_102454</name>
</gene>
<dbReference type="AlphaFoldDB" id="A0AA45WM42"/>
<proteinExistence type="predicted"/>
<dbReference type="RefSeq" id="WP_262983039.1">
    <property type="nucleotide sequence ID" value="NZ_FXTU01000002.1"/>
</dbReference>
<name>A0AA45WM42_9BACL</name>
<dbReference type="Proteomes" id="UP001157946">
    <property type="component" value="Unassembled WGS sequence"/>
</dbReference>
<accession>A0AA45WM42</accession>